<gene>
    <name evidence="3" type="primary">LMNTD1</name>
</gene>
<name>G3STM5_LOXAF</name>
<dbReference type="GeneTree" id="ENSGT00910000144343"/>
<reference evidence="3" key="3">
    <citation type="submission" date="2025-09" db="UniProtKB">
        <authorList>
            <consortium name="Ensembl"/>
        </authorList>
    </citation>
    <scope>IDENTIFICATION</scope>
    <source>
        <strain evidence="3">Isolate ISIS603380</strain>
    </source>
</reference>
<feature type="region of interest" description="Disordered" evidence="1">
    <location>
        <begin position="378"/>
        <end position="403"/>
    </location>
</feature>
<dbReference type="STRING" id="9785.ENSLAFP00000003421"/>
<evidence type="ECO:0000256" key="1">
    <source>
        <dbReference type="SAM" id="MobiDB-lite"/>
    </source>
</evidence>
<dbReference type="GO" id="GO:0005635">
    <property type="term" value="C:nuclear envelope"/>
    <property type="evidence" value="ECO:0007669"/>
    <property type="project" value="TreeGrafter"/>
</dbReference>
<feature type="domain" description="LTD" evidence="2">
    <location>
        <begin position="164"/>
        <end position="282"/>
    </location>
</feature>
<dbReference type="HOGENOM" id="CLU_048894_1_0_1"/>
<dbReference type="FunCoup" id="G3STM5">
    <property type="interactions" value="5"/>
</dbReference>
<dbReference type="Gene3D" id="2.60.40.1260">
    <property type="entry name" value="Lamin Tail domain"/>
    <property type="match status" value="1"/>
</dbReference>
<evidence type="ECO:0000313" key="4">
    <source>
        <dbReference type="Proteomes" id="UP000007646"/>
    </source>
</evidence>
<proteinExistence type="predicted"/>
<reference evidence="3" key="2">
    <citation type="submission" date="2025-08" db="UniProtKB">
        <authorList>
            <consortium name="Ensembl"/>
        </authorList>
    </citation>
    <scope>IDENTIFICATION</scope>
    <source>
        <strain evidence="3">Isolate ISIS603380</strain>
    </source>
</reference>
<protein>
    <submittedName>
        <fullName evidence="3">Lamin tail domain containing 1</fullName>
    </submittedName>
</protein>
<dbReference type="AlphaFoldDB" id="G3STM5"/>
<dbReference type="InterPro" id="IPR001322">
    <property type="entry name" value="Lamin_tail_dom"/>
</dbReference>
<dbReference type="InterPro" id="IPR042840">
    <property type="entry name" value="LMNTD1"/>
</dbReference>
<evidence type="ECO:0000259" key="2">
    <source>
        <dbReference type="PROSITE" id="PS51841"/>
    </source>
</evidence>
<dbReference type="InterPro" id="IPR036415">
    <property type="entry name" value="Lamin_tail_dom_sf"/>
</dbReference>
<dbReference type="PROSITE" id="PS51841">
    <property type="entry name" value="LTD"/>
    <property type="match status" value="1"/>
</dbReference>
<reference evidence="3 4" key="1">
    <citation type="submission" date="2009-06" db="EMBL/GenBank/DDBJ databases">
        <title>The Genome Sequence of Loxodonta africana (African elephant).</title>
        <authorList>
            <person name="Di Palma F."/>
            <person name="Heiman D."/>
            <person name="Young S."/>
            <person name="Johnson J."/>
            <person name="Lander E.S."/>
            <person name="Lindblad-Toh K."/>
        </authorList>
    </citation>
    <scope>NUCLEOTIDE SEQUENCE [LARGE SCALE GENOMIC DNA]</scope>
    <source>
        <strain evidence="3 4">Isolate ISIS603380</strain>
    </source>
</reference>
<accession>G3STM5</accession>
<dbReference type="Proteomes" id="UP000007646">
    <property type="component" value="Unassembled WGS sequence"/>
</dbReference>
<dbReference type="InParanoid" id="G3STM5"/>
<dbReference type="Ensembl" id="ENSLAFT00000004100.3">
    <property type="protein sequence ID" value="ENSLAFP00000003421.3"/>
    <property type="gene ID" value="ENSLAFG00000004100.3"/>
</dbReference>
<sequence length="403" mass="45368">MVKRYSESVCNETQMNVVDTKVHRKEDKQEASSSMTQRSFVHFFPTRLSSDDTTLPFSRSLSHEMPLSCYVSSSQISGLTTSTSEAKASKSSPMNHPKIENSLGKQNMCCTVPKKQTPFLASEASVIGEGEDYFHSLFGDSKKIITCSSHLEKTWKHFPMVLDEVGHFRSSALGHIKIADVNVNGLFVRLINSSHDKELEIGDHILQQNLNGQTVASYRFLPKIIMQANSTVTVWAAASEAKDQPPSDFLWKEQNKFRTSPNCTTILCKPNGEAIAWYTPIHWKQAWAKLETDIEFNRCSVVTATPQKNMFQWPTSITKEKQDQQGTTPFESFPQLFYRKKEIPPTLFPTRSPWCHNPNVPGHPYCPLTKLHDICSAGRHSVREPSPRSSKPDPAPGKSKGIH</sequence>
<dbReference type="SUPFAM" id="SSF74853">
    <property type="entry name" value="Lamin A/C globular tail domain"/>
    <property type="match status" value="1"/>
</dbReference>
<dbReference type="Pfam" id="PF00932">
    <property type="entry name" value="LTD"/>
    <property type="match status" value="1"/>
</dbReference>
<keyword evidence="4" id="KW-1185">Reference proteome</keyword>
<evidence type="ECO:0000313" key="3">
    <source>
        <dbReference type="Ensembl" id="ENSLAFP00000003421.3"/>
    </source>
</evidence>
<dbReference type="PANTHER" id="PTHR47012">
    <property type="entry name" value="LAMIN TAIL DOMAIN-CONTAINING PROTEIN 1"/>
    <property type="match status" value="1"/>
</dbReference>
<organism evidence="3 4">
    <name type="scientific">Loxodonta africana</name>
    <name type="common">African elephant</name>
    <dbReference type="NCBI Taxonomy" id="9785"/>
    <lineage>
        <taxon>Eukaryota</taxon>
        <taxon>Metazoa</taxon>
        <taxon>Chordata</taxon>
        <taxon>Craniata</taxon>
        <taxon>Vertebrata</taxon>
        <taxon>Euteleostomi</taxon>
        <taxon>Mammalia</taxon>
        <taxon>Eutheria</taxon>
        <taxon>Afrotheria</taxon>
        <taxon>Proboscidea</taxon>
        <taxon>Elephantidae</taxon>
        <taxon>Loxodonta</taxon>
    </lineage>
</organism>
<dbReference type="OMA" id="PTSRRHM"/>
<dbReference type="eggNOG" id="KOG0977">
    <property type="taxonomic scope" value="Eukaryota"/>
</dbReference>
<dbReference type="GO" id="GO:0005737">
    <property type="term" value="C:cytoplasm"/>
    <property type="evidence" value="ECO:0007669"/>
    <property type="project" value="TreeGrafter"/>
</dbReference>
<dbReference type="PANTHER" id="PTHR47012:SF1">
    <property type="entry name" value="LAMIN TAIL DOMAIN-CONTAINING PROTEIN 1"/>
    <property type="match status" value="1"/>
</dbReference>